<proteinExistence type="predicted"/>
<organism evidence="1 2">
    <name type="scientific">Corchorus olitorius</name>
    <dbReference type="NCBI Taxonomy" id="93759"/>
    <lineage>
        <taxon>Eukaryota</taxon>
        <taxon>Viridiplantae</taxon>
        <taxon>Streptophyta</taxon>
        <taxon>Embryophyta</taxon>
        <taxon>Tracheophyta</taxon>
        <taxon>Spermatophyta</taxon>
        <taxon>Magnoliopsida</taxon>
        <taxon>eudicotyledons</taxon>
        <taxon>Gunneridae</taxon>
        <taxon>Pentapetalae</taxon>
        <taxon>rosids</taxon>
        <taxon>malvids</taxon>
        <taxon>Malvales</taxon>
        <taxon>Malvaceae</taxon>
        <taxon>Grewioideae</taxon>
        <taxon>Apeibeae</taxon>
        <taxon>Corchorus</taxon>
    </lineage>
</organism>
<keyword evidence="1" id="KW-0670">Pyruvate</keyword>
<name>A0A1R3KMB1_9ROSI</name>
<dbReference type="Proteomes" id="UP000187203">
    <property type="component" value="Unassembled WGS sequence"/>
</dbReference>
<evidence type="ECO:0000313" key="1">
    <source>
        <dbReference type="EMBL" id="OMP08227.1"/>
    </source>
</evidence>
<reference evidence="2" key="1">
    <citation type="submission" date="2013-09" db="EMBL/GenBank/DDBJ databases">
        <title>Corchorus olitorius genome sequencing.</title>
        <authorList>
            <person name="Alam M."/>
            <person name="Haque M.S."/>
            <person name="Islam M.S."/>
            <person name="Emdad E.M."/>
            <person name="Islam M.M."/>
            <person name="Ahmed B."/>
            <person name="Halim A."/>
            <person name="Hossen Q.M.M."/>
            <person name="Hossain M.Z."/>
            <person name="Ahmed R."/>
            <person name="Khan M.M."/>
            <person name="Islam R."/>
            <person name="Rashid M.M."/>
            <person name="Khan S.A."/>
            <person name="Rahman M.S."/>
            <person name="Alam M."/>
            <person name="Yahiya A.S."/>
            <person name="Khan M.S."/>
            <person name="Azam M.S."/>
            <person name="Haque T."/>
            <person name="Lashkar M.Z.H."/>
            <person name="Akhand A.I."/>
            <person name="Morshed G."/>
            <person name="Roy S."/>
            <person name="Uddin K.S."/>
            <person name="Rabeya T."/>
            <person name="Hossain A.S."/>
            <person name="Chowdhury A."/>
            <person name="Snigdha A.R."/>
            <person name="Mortoza M.S."/>
            <person name="Matin S.A."/>
            <person name="Hoque S.M.E."/>
            <person name="Islam M.K."/>
            <person name="Roy D.K."/>
            <person name="Haider R."/>
            <person name="Moosa M.M."/>
            <person name="Elias S.M."/>
            <person name="Hasan A.M."/>
            <person name="Jahan S."/>
            <person name="Shafiuddin M."/>
            <person name="Mahmood N."/>
            <person name="Shommy N.S."/>
        </authorList>
    </citation>
    <scope>NUCLEOTIDE SEQUENCE [LARGE SCALE GENOMIC DNA]</scope>
    <source>
        <strain evidence="2">cv. O-4</strain>
    </source>
</reference>
<gene>
    <name evidence="1" type="ORF">COLO4_06660</name>
</gene>
<accession>A0A1R3KMB1</accession>
<sequence length="204" mass="22237">MIIQSQFISNLTFAIKTTHHLSWPEISNLKQKTASLTCIPFIGLKFEPPPAPPGNTPIVSVGIFFGAEKASPNPGIKASDLGAPPPNPSGFEIRPAEVEWGHWVGLLQPTRGCQIGPTLGLYLCLQLKCACMYAVKVHGKCEMNKLLHMPVSVMGIGHGRQNEMPCNCSLEHAKCSELIRQTRKLNGSACLAYFPLRVSYAKTL</sequence>
<keyword evidence="2" id="KW-1185">Reference proteome</keyword>
<dbReference type="EMBL" id="AWUE01012837">
    <property type="protein sequence ID" value="OMP08227.1"/>
    <property type="molecule type" value="Genomic_DNA"/>
</dbReference>
<dbReference type="AlphaFoldDB" id="A0A1R3KMB1"/>
<evidence type="ECO:0000313" key="2">
    <source>
        <dbReference type="Proteomes" id="UP000187203"/>
    </source>
</evidence>
<comment type="caution">
    <text evidence="1">The sequence shown here is derived from an EMBL/GenBank/DDBJ whole genome shotgun (WGS) entry which is preliminary data.</text>
</comment>
<protein>
    <submittedName>
        <fullName evidence="1">Pyruvate dehydrogenase E1 component subunit alpha, mitochondrial</fullName>
    </submittedName>
</protein>